<dbReference type="Proteomes" id="UP000639772">
    <property type="component" value="Unassembled WGS sequence"/>
</dbReference>
<proteinExistence type="predicted"/>
<evidence type="ECO:0000313" key="2">
    <source>
        <dbReference type="EMBL" id="KAG0494948.1"/>
    </source>
</evidence>
<name>A0A835VF72_VANPL</name>
<sequence length="123" mass="13327">MALSNGLPYAVAFLLLSAASAARLLQDDPQHKIDYTSNQAGSFAVRQYNIQNGHQYLFYRVLSTTHQTNPDGNSSDYFVNILAKSPDGTTAVYAAQVTISTDPDAGPILRSFGFLHQSAQPCT</sequence>
<feature type="signal peptide" evidence="1">
    <location>
        <begin position="1"/>
        <end position="21"/>
    </location>
</feature>
<protein>
    <submittedName>
        <fullName evidence="2">Uncharacterized protein</fullName>
    </submittedName>
</protein>
<evidence type="ECO:0000313" key="3">
    <source>
        <dbReference type="Proteomes" id="UP000639772"/>
    </source>
</evidence>
<feature type="chain" id="PRO_5032837812" evidence="1">
    <location>
        <begin position="22"/>
        <end position="123"/>
    </location>
</feature>
<evidence type="ECO:0000256" key="1">
    <source>
        <dbReference type="SAM" id="SignalP"/>
    </source>
</evidence>
<dbReference type="Gene3D" id="3.10.450.10">
    <property type="match status" value="1"/>
</dbReference>
<reference evidence="2 3" key="1">
    <citation type="journal article" date="2020" name="Nat. Food">
        <title>A phased Vanilla planifolia genome enables genetic improvement of flavour and production.</title>
        <authorList>
            <person name="Hasing T."/>
            <person name="Tang H."/>
            <person name="Brym M."/>
            <person name="Khazi F."/>
            <person name="Huang T."/>
            <person name="Chambers A.H."/>
        </authorList>
    </citation>
    <scope>NUCLEOTIDE SEQUENCE [LARGE SCALE GENOMIC DNA]</scope>
    <source>
        <tissue evidence="2">Leaf</tissue>
    </source>
</reference>
<dbReference type="AlphaFoldDB" id="A0A835VF72"/>
<accession>A0A835VF72</accession>
<gene>
    <name evidence="2" type="ORF">HPP92_005942</name>
</gene>
<organism evidence="2 3">
    <name type="scientific">Vanilla planifolia</name>
    <name type="common">Vanilla</name>
    <dbReference type="NCBI Taxonomy" id="51239"/>
    <lineage>
        <taxon>Eukaryota</taxon>
        <taxon>Viridiplantae</taxon>
        <taxon>Streptophyta</taxon>
        <taxon>Embryophyta</taxon>
        <taxon>Tracheophyta</taxon>
        <taxon>Spermatophyta</taxon>
        <taxon>Magnoliopsida</taxon>
        <taxon>Liliopsida</taxon>
        <taxon>Asparagales</taxon>
        <taxon>Orchidaceae</taxon>
        <taxon>Vanilloideae</taxon>
        <taxon>Vanilleae</taxon>
        <taxon>Vanilla</taxon>
    </lineage>
</organism>
<dbReference type="EMBL" id="JADCNM010000002">
    <property type="protein sequence ID" value="KAG0494948.1"/>
    <property type="molecule type" value="Genomic_DNA"/>
</dbReference>
<keyword evidence="1" id="KW-0732">Signal</keyword>
<comment type="caution">
    <text evidence="2">The sequence shown here is derived from an EMBL/GenBank/DDBJ whole genome shotgun (WGS) entry which is preliminary data.</text>
</comment>